<name>A0A941IRQ5_9ACTN</name>
<organism evidence="1 2">
    <name type="scientific">Actinospica durhamensis</name>
    <dbReference type="NCBI Taxonomy" id="1508375"/>
    <lineage>
        <taxon>Bacteria</taxon>
        <taxon>Bacillati</taxon>
        <taxon>Actinomycetota</taxon>
        <taxon>Actinomycetes</taxon>
        <taxon>Catenulisporales</taxon>
        <taxon>Actinospicaceae</taxon>
        <taxon>Actinospica</taxon>
    </lineage>
</organism>
<dbReference type="RefSeq" id="WP_212530049.1">
    <property type="nucleotide sequence ID" value="NZ_JAGSOG010000100.1"/>
</dbReference>
<sequence length="77" mass="8386">MGIFGVSGGFQIVVLDYQPLRRFGFFQILLNGWPVGDGSTAAFYPHYCVLQQLAGGCPESRGSSVTVWVDSMRRAVA</sequence>
<comment type="caution">
    <text evidence="1">The sequence shown here is derived from an EMBL/GenBank/DDBJ whole genome shotgun (WGS) entry which is preliminary data.</text>
</comment>
<accession>A0A941IRQ5</accession>
<dbReference type="EMBL" id="JAGSOG010000100">
    <property type="protein sequence ID" value="MBR7835557.1"/>
    <property type="molecule type" value="Genomic_DNA"/>
</dbReference>
<proteinExistence type="predicted"/>
<protein>
    <submittedName>
        <fullName evidence="1">Uncharacterized protein</fullName>
    </submittedName>
</protein>
<evidence type="ECO:0000313" key="1">
    <source>
        <dbReference type="EMBL" id="MBR7835557.1"/>
    </source>
</evidence>
<dbReference type="AlphaFoldDB" id="A0A941IRQ5"/>
<dbReference type="Proteomes" id="UP000675781">
    <property type="component" value="Unassembled WGS sequence"/>
</dbReference>
<evidence type="ECO:0000313" key="2">
    <source>
        <dbReference type="Proteomes" id="UP000675781"/>
    </source>
</evidence>
<keyword evidence="2" id="KW-1185">Reference proteome</keyword>
<reference evidence="1" key="1">
    <citation type="submission" date="2021-04" db="EMBL/GenBank/DDBJ databases">
        <title>Genome based classification of Actinospica acidithermotolerans sp. nov., an actinobacterium isolated from an Indonesian hot spring.</title>
        <authorList>
            <person name="Kusuma A.B."/>
            <person name="Putra K.E."/>
            <person name="Nafisah S."/>
            <person name="Loh J."/>
            <person name="Nouioui I."/>
            <person name="Goodfellow M."/>
        </authorList>
    </citation>
    <scope>NUCLEOTIDE SEQUENCE</scope>
    <source>
        <strain evidence="1">CSCA 57</strain>
    </source>
</reference>
<gene>
    <name evidence="1" type="ORF">KDL01_19935</name>
</gene>